<comment type="caution">
    <text evidence="1">The sequence shown here is derived from an EMBL/GenBank/DDBJ whole genome shotgun (WGS) entry which is preliminary data.</text>
</comment>
<gene>
    <name evidence="1" type="ORF">LMG8286_00826</name>
</gene>
<accession>A0ABN7K419</accession>
<dbReference type="EMBL" id="CAJHOE010000001">
    <property type="protein sequence ID" value="CAD7287195.1"/>
    <property type="molecule type" value="Genomic_DNA"/>
</dbReference>
<evidence type="ECO:0008006" key="3">
    <source>
        <dbReference type="Google" id="ProtNLM"/>
    </source>
</evidence>
<name>A0ABN7K419_9BACT</name>
<sequence length="77" mass="8478">MKEKILISACLLGTNCKYNGGNNLKQELMPNLEALKEKFELIALCPEELGGLSTLREPAEIVGEKIITKFSHTDASE</sequence>
<evidence type="ECO:0000313" key="1">
    <source>
        <dbReference type="EMBL" id="CAD7287195.1"/>
    </source>
</evidence>
<organism evidence="1 2">
    <name type="scientific">Campylobacter suis</name>
    <dbReference type="NCBI Taxonomy" id="2790657"/>
    <lineage>
        <taxon>Bacteria</taxon>
        <taxon>Pseudomonadati</taxon>
        <taxon>Campylobacterota</taxon>
        <taxon>Epsilonproteobacteria</taxon>
        <taxon>Campylobacterales</taxon>
        <taxon>Campylobacteraceae</taxon>
        <taxon>Campylobacter</taxon>
    </lineage>
</organism>
<dbReference type="InterPro" id="IPR007553">
    <property type="entry name" value="2-thiour_desulf"/>
</dbReference>
<dbReference type="PANTHER" id="PTHR30087:SF1">
    <property type="entry name" value="HYPOTHETICAL CYTOSOLIC PROTEIN"/>
    <property type="match status" value="1"/>
</dbReference>
<proteinExistence type="predicted"/>
<protein>
    <recommendedName>
        <fullName evidence="3">DUF523 domain-containing protein</fullName>
    </recommendedName>
</protein>
<reference evidence="1 2" key="1">
    <citation type="submission" date="2020-11" db="EMBL/GenBank/DDBJ databases">
        <authorList>
            <person name="Peeters C."/>
        </authorList>
    </citation>
    <scope>NUCLEOTIDE SEQUENCE [LARGE SCALE GENOMIC DNA]</scope>
    <source>
        <strain evidence="1 2">LMG 8286</strain>
    </source>
</reference>
<dbReference type="PANTHER" id="PTHR30087">
    <property type="entry name" value="INNER MEMBRANE PROTEIN"/>
    <property type="match status" value="1"/>
</dbReference>
<dbReference type="Proteomes" id="UP000789359">
    <property type="component" value="Unassembled WGS sequence"/>
</dbReference>
<evidence type="ECO:0000313" key="2">
    <source>
        <dbReference type="Proteomes" id="UP000789359"/>
    </source>
</evidence>
<keyword evidence="2" id="KW-1185">Reference proteome</keyword>
<dbReference type="Pfam" id="PF04463">
    <property type="entry name" value="2-thiour_desulf"/>
    <property type="match status" value="1"/>
</dbReference>